<name>A0AAV6ZBD9_ENGPU</name>
<sequence>MRCITWCSHLYVSLSPIGYITGPGVRVSGSQCKQWWPFCDSPTGCANSGGHFVTRHQDVLTVADIL</sequence>
<dbReference type="Proteomes" id="UP000824782">
    <property type="component" value="Unassembled WGS sequence"/>
</dbReference>
<dbReference type="AlphaFoldDB" id="A0AAV6ZBD9"/>
<proteinExistence type="predicted"/>
<dbReference type="EMBL" id="WNYA01002078">
    <property type="protein sequence ID" value="KAG8544670.1"/>
    <property type="molecule type" value="Genomic_DNA"/>
</dbReference>
<evidence type="ECO:0000313" key="2">
    <source>
        <dbReference type="Proteomes" id="UP000824782"/>
    </source>
</evidence>
<accession>A0AAV6ZBD9</accession>
<reference evidence="1" key="1">
    <citation type="thesis" date="2020" institute="ProQuest LLC" country="789 East Eisenhower Parkway, Ann Arbor, MI, USA">
        <title>Comparative Genomics and Chromosome Evolution.</title>
        <authorList>
            <person name="Mudd A.B."/>
        </authorList>
    </citation>
    <scope>NUCLEOTIDE SEQUENCE</scope>
    <source>
        <strain evidence="1">237g6f4</strain>
        <tissue evidence="1">Blood</tissue>
    </source>
</reference>
<keyword evidence="2" id="KW-1185">Reference proteome</keyword>
<gene>
    <name evidence="1" type="ORF">GDO81_022082</name>
</gene>
<evidence type="ECO:0000313" key="1">
    <source>
        <dbReference type="EMBL" id="KAG8544670.1"/>
    </source>
</evidence>
<protein>
    <submittedName>
        <fullName evidence="1">Uncharacterized protein</fullName>
    </submittedName>
</protein>
<organism evidence="1 2">
    <name type="scientific">Engystomops pustulosus</name>
    <name type="common">Tungara frog</name>
    <name type="synonym">Physalaemus pustulosus</name>
    <dbReference type="NCBI Taxonomy" id="76066"/>
    <lineage>
        <taxon>Eukaryota</taxon>
        <taxon>Metazoa</taxon>
        <taxon>Chordata</taxon>
        <taxon>Craniata</taxon>
        <taxon>Vertebrata</taxon>
        <taxon>Euteleostomi</taxon>
        <taxon>Amphibia</taxon>
        <taxon>Batrachia</taxon>
        <taxon>Anura</taxon>
        <taxon>Neobatrachia</taxon>
        <taxon>Hyloidea</taxon>
        <taxon>Leptodactylidae</taxon>
        <taxon>Leiuperinae</taxon>
        <taxon>Engystomops</taxon>
    </lineage>
</organism>
<comment type="caution">
    <text evidence="1">The sequence shown here is derived from an EMBL/GenBank/DDBJ whole genome shotgun (WGS) entry which is preliminary data.</text>
</comment>